<evidence type="ECO:0000256" key="1">
    <source>
        <dbReference type="SAM" id="MobiDB-lite"/>
    </source>
</evidence>
<comment type="caution">
    <text evidence="3">The sequence shown here is derived from an EMBL/GenBank/DDBJ whole genome shotgun (WGS) entry which is preliminary data.</text>
</comment>
<dbReference type="EMBL" id="JBBDGN010000001">
    <property type="protein sequence ID" value="MEJ1090518.1"/>
    <property type="molecule type" value="Genomic_DNA"/>
</dbReference>
<proteinExistence type="predicted"/>
<dbReference type="Proteomes" id="UP001366085">
    <property type="component" value="Unassembled WGS sequence"/>
</dbReference>
<feature type="region of interest" description="Disordered" evidence="1">
    <location>
        <begin position="1"/>
        <end position="20"/>
    </location>
</feature>
<dbReference type="SUPFAM" id="SSF49785">
    <property type="entry name" value="Galactose-binding domain-like"/>
    <property type="match status" value="2"/>
</dbReference>
<feature type="domain" description="Glycosyl hydrolase family 98 putative carbohydrate-binding module" evidence="2">
    <location>
        <begin position="342"/>
        <end position="488"/>
    </location>
</feature>
<name>A0ABU8LH37_9MICO</name>
<sequence length="490" mass="50970">MTGYDSSTGPRVTSRTPIGEVHETTRFEQIIDAGTCGDTFVGLDRVGSGVADFILDDFLVEDLGASDAIPACAQLSGKLSGDVVQQNTPSTFTTTFVSDESAPIADVSVKLSLPEGWKAEAVTAATAATLAPQGTLATQWRITAPASADGVYDITATATYTTTVDPIGERTVRTVTQVKTLPKPPTTTVFASDHDWVSATNGWGPVERDMANGPQAAGDGGPLALNGQVFAKGLGAHAPSNVKYFLGGQCTAFTASVGLDDKQTTRGSVVFTVRVDGRTVATSPVMRPTTPTYALNANVTGGQFVELIVTDGGDDNGNDHADWANAKFTCSETTNSGEPTAPKGTAFVSDLPFLNESNGWGPVERDMSNGENAAGDGTPITIGGVVYAKGLGTHADSSVEIYLGGQCTTFTTVLGLDDSKDEKGEGNVIYQVYGDGQLLHTSAPILWDNPGTPLTVDVTDVDELRLVVGTNGVNYRDHANWADAKVTCAG</sequence>
<keyword evidence="4" id="KW-1185">Reference proteome</keyword>
<dbReference type="InterPro" id="IPR018905">
    <property type="entry name" value="A-galactase_NEW3"/>
</dbReference>
<reference evidence="3 4" key="1">
    <citation type="submission" date="2024-02" db="EMBL/GenBank/DDBJ databases">
        <authorList>
            <person name="Saticioglu I.B."/>
        </authorList>
    </citation>
    <scope>NUCLEOTIDE SEQUENCE [LARGE SCALE GENOMIC DNA]</scope>
    <source>
        <strain evidence="3 4">Mu-43</strain>
    </source>
</reference>
<protein>
    <submittedName>
        <fullName evidence="3">NPCBM/NEW2 domain-containing protein</fullName>
    </submittedName>
</protein>
<dbReference type="InterPro" id="IPR038637">
    <property type="entry name" value="NPCBM_sf"/>
</dbReference>
<dbReference type="SMART" id="SM00776">
    <property type="entry name" value="NPCBM"/>
    <property type="match status" value="2"/>
</dbReference>
<organism evidence="3 4">
    <name type="scientific">Microbacterium istanbulense</name>
    <dbReference type="NCBI Taxonomy" id="3122049"/>
    <lineage>
        <taxon>Bacteria</taxon>
        <taxon>Bacillati</taxon>
        <taxon>Actinomycetota</taxon>
        <taxon>Actinomycetes</taxon>
        <taxon>Micrococcales</taxon>
        <taxon>Microbacteriaceae</taxon>
        <taxon>Microbacterium</taxon>
    </lineage>
</organism>
<evidence type="ECO:0000259" key="2">
    <source>
        <dbReference type="SMART" id="SM00776"/>
    </source>
</evidence>
<dbReference type="Gene3D" id="2.60.120.1060">
    <property type="entry name" value="NPCBM/NEW2 domain"/>
    <property type="match status" value="2"/>
</dbReference>
<dbReference type="RefSeq" id="WP_337316951.1">
    <property type="nucleotide sequence ID" value="NZ_JBBDGN010000001.1"/>
</dbReference>
<gene>
    <name evidence="3" type="ORF">WDU93_02335</name>
</gene>
<evidence type="ECO:0000313" key="3">
    <source>
        <dbReference type="EMBL" id="MEJ1090518.1"/>
    </source>
</evidence>
<dbReference type="Pfam" id="PF08305">
    <property type="entry name" value="NPCBM"/>
    <property type="match status" value="2"/>
</dbReference>
<dbReference type="InterPro" id="IPR008979">
    <property type="entry name" value="Galactose-bd-like_sf"/>
</dbReference>
<feature type="compositionally biased region" description="Polar residues" evidence="1">
    <location>
        <begin position="1"/>
        <end position="16"/>
    </location>
</feature>
<accession>A0ABU8LH37</accession>
<evidence type="ECO:0000313" key="4">
    <source>
        <dbReference type="Proteomes" id="UP001366085"/>
    </source>
</evidence>
<feature type="domain" description="Glycosyl hydrolase family 98 putative carbohydrate-binding module" evidence="2">
    <location>
        <begin position="185"/>
        <end position="330"/>
    </location>
</feature>
<dbReference type="Pfam" id="PF10633">
    <property type="entry name" value="NPCBM_assoc"/>
    <property type="match status" value="1"/>
</dbReference>
<dbReference type="InterPro" id="IPR013222">
    <property type="entry name" value="Glyco_hyd_98_carb-bd"/>
</dbReference>